<organism evidence="2 3">
    <name type="scientific">Brucella intermedia LMG 3301</name>
    <dbReference type="NCBI Taxonomy" id="641118"/>
    <lineage>
        <taxon>Bacteria</taxon>
        <taxon>Pseudomonadati</taxon>
        <taxon>Pseudomonadota</taxon>
        <taxon>Alphaproteobacteria</taxon>
        <taxon>Hyphomicrobiales</taxon>
        <taxon>Brucellaceae</taxon>
        <taxon>Brucella/Ochrobactrum group</taxon>
        <taxon>Brucella</taxon>
    </lineage>
</organism>
<protein>
    <submittedName>
        <fullName evidence="2">2-deoxy-D-gluconate 3-dehydrogenase</fullName>
    </submittedName>
</protein>
<evidence type="ECO:0000313" key="3">
    <source>
        <dbReference type="Proteomes" id="UP000004386"/>
    </source>
</evidence>
<dbReference type="InterPro" id="IPR020904">
    <property type="entry name" value="Sc_DH/Rdtase_CS"/>
</dbReference>
<proteinExistence type="inferred from homology"/>
<reference evidence="2 3" key="1">
    <citation type="submission" date="2009-05" db="EMBL/GenBank/DDBJ databases">
        <authorList>
            <person name="Setubal J.C."/>
            <person name="Boyle S."/>
            <person name="Crasta O.R."/>
            <person name="Gillespie J.J."/>
            <person name="Kenyon R.W."/>
            <person name="Lu J."/>
            <person name="Mane S."/>
            <person name="Nagrani S."/>
            <person name="Shallom J.M."/>
            <person name="Shallom S."/>
            <person name="Shukla M."/>
            <person name="Snyder E.E."/>
            <person name="Sobral B.W."/>
            <person name="Wattam A.R."/>
            <person name="Will R."/>
            <person name="Williams K."/>
            <person name="Yoo H."/>
            <person name="Munk C."/>
            <person name="Tapia R."/>
            <person name="Green L."/>
            <person name="Rogers Y."/>
            <person name="Detter J.C."/>
            <person name="Bruce D."/>
            <person name="Brettin T.S."/>
            <person name="Tsolis R."/>
        </authorList>
    </citation>
    <scope>NUCLEOTIDE SEQUENCE [LARGE SCALE GENOMIC DNA]</scope>
    <source>
        <strain evidence="2 3">LMG 3301</strain>
    </source>
</reference>
<dbReference type="PRINTS" id="PR00080">
    <property type="entry name" value="SDRFAMILY"/>
</dbReference>
<dbReference type="Proteomes" id="UP000004386">
    <property type="component" value="Unassembled WGS sequence"/>
</dbReference>
<dbReference type="NCBIfam" id="NF005559">
    <property type="entry name" value="PRK07231.1"/>
    <property type="match status" value="1"/>
</dbReference>
<dbReference type="PANTHER" id="PTHR42760">
    <property type="entry name" value="SHORT-CHAIN DEHYDROGENASES/REDUCTASES FAMILY MEMBER"/>
    <property type="match status" value="1"/>
</dbReference>
<comment type="similarity">
    <text evidence="1">Belongs to the short-chain dehydrogenases/reductases (SDR) family.</text>
</comment>
<dbReference type="InterPro" id="IPR036291">
    <property type="entry name" value="NAD(P)-bd_dom_sf"/>
</dbReference>
<comment type="caution">
    <text evidence="2">The sequence shown here is derived from an EMBL/GenBank/DDBJ whole genome shotgun (WGS) entry which is preliminary data.</text>
</comment>
<dbReference type="Gene3D" id="3.40.50.720">
    <property type="entry name" value="NAD(P)-binding Rossmann-like Domain"/>
    <property type="match status" value="1"/>
</dbReference>
<dbReference type="GO" id="GO:0016616">
    <property type="term" value="F:oxidoreductase activity, acting on the CH-OH group of donors, NAD or NADP as acceptor"/>
    <property type="evidence" value="ECO:0007669"/>
    <property type="project" value="TreeGrafter"/>
</dbReference>
<dbReference type="SUPFAM" id="SSF51735">
    <property type="entry name" value="NAD(P)-binding Rossmann-fold domains"/>
    <property type="match status" value="1"/>
</dbReference>
<gene>
    <name evidence="2" type="ORF">OINT_2000665</name>
</gene>
<accession>C4WKX6</accession>
<dbReference type="Pfam" id="PF13561">
    <property type="entry name" value="adh_short_C2"/>
    <property type="match status" value="1"/>
</dbReference>
<dbReference type="PROSITE" id="PS00061">
    <property type="entry name" value="ADH_SHORT"/>
    <property type="match status" value="1"/>
</dbReference>
<dbReference type="PRINTS" id="PR00081">
    <property type="entry name" value="GDHRDH"/>
</dbReference>
<dbReference type="FunFam" id="3.40.50.720:FF:000084">
    <property type="entry name" value="Short-chain dehydrogenase reductase"/>
    <property type="match status" value="1"/>
</dbReference>
<evidence type="ECO:0000256" key="1">
    <source>
        <dbReference type="ARBA" id="ARBA00006484"/>
    </source>
</evidence>
<dbReference type="HOGENOM" id="CLU_010194_1_1_5"/>
<name>C4WKX6_9HYPH</name>
<dbReference type="AlphaFoldDB" id="C4WKX6"/>
<sequence length="278" mass="28863">MPERVEVRQQYCFAKGPQGNMMQVLSLFDLSGRKALVTGASRGLGQAIAEALASAGADVAITARKSGDLSETASRIAAHGRASASLSLDVRDVAGCASAVAQAAETLGGLDILVNNAGYEEIRPSLDVDEALWERIVSTNLKGAFFCAQAAARQMTENGKGGSIINLCSLTSYVGVPTAVPYGASKSGLMGMTHALAAEWAPSGIRVNGIAPGYFRTAMTDVFYENDDWQKAMLAKIPQGRFGAMEDVAGAVVFLASAASSYVTGQVIPIDGGYLASI</sequence>
<evidence type="ECO:0000313" key="2">
    <source>
        <dbReference type="EMBL" id="EEQ93510.1"/>
    </source>
</evidence>
<dbReference type="EMBL" id="ACQA01000002">
    <property type="protein sequence ID" value="EEQ93510.1"/>
    <property type="molecule type" value="Genomic_DNA"/>
</dbReference>
<dbReference type="InterPro" id="IPR002347">
    <property type="entry name" value="SDR_fam"/>
</dbReference>